<dbReference type="EMBL" id="WVHT01000001">
    <property type="protein sequence ID" value="MXV49803.1"/>
    <property type="molecule type" value="Genomic_DNA"/>
</dbReference>
<dbReference type="Proteomes" id="UP000466586">
    <property type="component" value="Unassembled WGS sequence"/>
</dbReference>
<dbReference type="AlphaFoldDB" id="A0A7K1Y5D4"/>
<evidence type="ECO:0000256" key="1">
    <source>
        <dbReference type="SAM" id="Phobius"/>
    </source>
</evidence>
<evidence type="ECO:0000313" key="2">
    <source>
        <dbReference type="EMBL" id="MXV49803.1"/>
    </source>
</evidence>
<feature type="transmembrane region" description="Helical" evidence="1">
    <location>
        <begin position="68"/>
        <end position="85"/>
    </location>
</feature>
<dbReference type="Pfam" id="PF10825">
    <property type="entry name" value="DUF2752"/>
    <property type="match status" value="1"/>
</dbReference>
<keyword evidence="1" id="KW-1133">Transmembrane helix</keyword>
<proteinExistence type="predicted"/>
<keyword evidence="3" id="KW-1185">Reference proteome</keyword>
<name>A0A7K1Y5D4_9SPHI</name>
<reference evidence="2 3" key="1">
    <citation type="submission" date="2019-11" db="EMBL/GenBank/DDBJ databases">
        <title>Pedobacter sp. HMF7647 Genome sequencing and assembly.</title>
        <authorList>
            <person name="Kang H."/>
            <person name="Kim H."/>
            <person name="Joh K."/>
        </authorList>
    </citation>
    <scope>NUCLEOTIDE SEQUENCE [LARGE SCALE GENOMIC DNA]</scope>
    <source>
        <strain evidence="2 3">HMF7647</strain>
    </source>
</reference>
<accession>A0A7K1Y5D4</accession>
<organism evidence="2 3">
    <name type="scientific">Hufsiella arboris</name>
    <dbReference type="NCBI Taxonomy" id="2695275"/>
    <lineage>
        <taxon>Bacteria</taxon>
        <taxon>Pseudomonadati</taxon>
        <taxon>Bacteroidota</taxon>
        <taxon>Sphingobacteriia</taxon>
        <taxon>Sphingobacteriales</taxon>
        <taxon>Sphingobacteriaceae</taxon>
        <taxon>Hufsiella</taxon>
    </lineage>
</organism>
<comment type="caution">
    <text evidence="2">The sequence shown here is derived from an EMBL/GenBank/DDBJ whole genome shotgun (WGS) entry which is preliminary data.</text>
</comment>
<gene>
    <name evidence="2" type="ORF">GS399_02390</name>
</gene>
<dbReference type="RefSeq" id="WP_160842969.1">
    <property type="nucleotide sequence ID" value="NZ_WVHT01000001.1"/>
</dbReference>
<keyword evidence="1" id="KW-0472">Membrane</keyword>
<dbReference type="InterPro" id="IPR021215">
    <property type="entry name" value="DUF2752"/>
</dbReference>
<protein>
    <submittedName>
        <fullName evidence="2">DUF2752 domain-containing protein</fullName>
    </submittedName>
</protein>
<evidence type="ECO:0000313" key="3">
    <source>
        <dbReference type="Proteomes" id="UP000466586"/>
    </source>
</evidence>
<keyword evidence="1" id="KW-0812">Transmembrane</keyword>
<feature type="transmembrane region" description="Helical" evidence="1">
    <location>
        <begin position="39"/>
        <end position="56"/>
    </location>
</feature>
<sequence>MNTRAFPVELLIWLSALLFFAISPFQHLNLDLCLLKNLGFSWCPGCGLGHSIVSLLHGNIRQSFQQHWFGLPAVIILTHRIWILSNNFRKSYSNNKTK</sequence>